<gene>
    <name evidence="1" type="ORF">GALL_371330</name>
</gene>
<name>A0A1J5QBU5_9ZZZZ</name>
<accession>A0A1J5QBU5</accession>
<dbReference type="AlphaFoldDB" id="A0A1J5QBU5"/>
<proteinExistence type="predicted"/>
<protein>
    <submittedName>
        <fullName evidence="1">Uncharacterized protein</fullName>
    </submittedName>
</protein>
<organism evidence="1">
    <name type="scientific">mine drainage metagenome</name>
    <dbReference type="NCBI Taxonomy" id="410659"/>
    <lineage>
        <taxon>unclassified sequences</taxon>
        <taxon>metagenomes</taxon>
        <taxon>ecological metagenomes</taxon>
    </lineage>
</organism>
<reference evidence="1" key="1">
    <citation type="submission" date="2016-10" db="EMBL/GenBank/DDBJ databases">
        <title>Sequence of Gallionella enrichment culture.</title>
        <authorList>
            <person name="Poehlein A."/>
            <person name="Muehling M."/>
            <person name="Daniel R."/>
        </authorList>
    </citation>
    <scope>NUCLEOTIDE SEQUENCE</scope>
</reference>
<sequence length="76" mass="8451">MNAAAMTKYAFQIRSRNGVVVDNLQIAGQGENDALRKLRQMYPGCEILESRIAFPERAATSSYEEVLNLIASTNSR</sequence>
<dbReference type="EMBL" id="MLJW01000970">
    <property type="protein sequence ID" value="OIQ81097.1"/>
    <property type="molecule type" value="Genomic_DNA"/>
</dbReference>
<comment type="caution">
    <text evidence="1">The sequence shown here is derived from an EMBL/GenBank/DDBJ whole genome shotgun (WGS) entry which is preliminary data.</text>
</comment>
<evidence type="ECO:0000313" key="1">
    <source>
        <dbReference type="EMBL" id="OIQ81097.1"/>
    </source>
</evidence>